<protein>
    <submittedName>
        <fullName evidence="2">Uncharacterized protein</fullName>
    </submittedName>
</protein>
<dbReference type="EMBL" id="AQQX01000001">
    <property type="protein sequence ID" value="KGM50662.1"/>
    <property type="molecule type" value="Genomic_DNA"/>
</dbReference>
<keyword evidence="1" id="KW-1133">Transmembrane helix</keyword>
<comment type="caution">
    <text evidence="2">The sequence shown here is derived from an EMBL/GenBank/DDBJ whole genome shotgun (WGS) entry which is preliminary data.</text>
</comment>
<dbReference type="RefSeq" id="WP_043745252.1">
    <property type="nucleotide sequence ID" value="NZ_AQQX01000001.1"/>
</dbReference>
<keyword evidence="1" id="KW-0812">Transmembrane</keyword>
<gene>
    <name evidence="2" type="ORF">ATO9_04110</name>
</gene>
<organism evidence="2 3">
    <name type="scientific">Pseudooceanicola atlanticus</name>
    <dbReference type="NCBI Taxonomy" id="1461694"/>
    <lineage>
        <taxon>Bacteria</taxon>
        <taxon>Pseudomonadati</taxon>
        <taxon>Pseudomonadota</taxon>
        <taxon>Alphaproteobacteria</taxon>
        <taxon>Rhodobacterales</taxon>
        <taxon>Paracoccaceae</taxon>
        <taxon>Pseudooceanicola</taxon>
    </lineage>
</organism>
<accession>A0A0A0EN71</accession>
<reference evidence="2 3" key="1">
    <citation type="journal article" date="2015" name="Antonie Van Leeuwenhoek">
        <title>Pseudooceanicola atlanticus gen. nov. sp. nov., isolated from surface seawater of the Atlantic Ocean and reclassification of Oceanicola batsensis, Oceanicola marinus, Oceanicola nitratireducens, Oceanicola nanhaiensis, Oceanicola antarcticus and Oceanicola flagellatus, as Pseudooceanicola batsensis comb. nov., Pseudooceanicola marinus comb. nov., Pseudooceanicola nitratireducens comb. nov., Pseudooceanicola nanhaiensis comb. nov., Pseudooceanicola antarcticus comb. nov., and Pseudooceanicola flagellatus comb. nov.</title>
        <authorList>
            <person name="Lai Q."/>
            <person name="Li G."/>
            <person name="Liu X."/>
            <person name="Du Y."/>
            <person name="Sun F."/>
            <person name="Shao Z."/>
        </authorList>
    </citation>
    <scope>NUCLEOTIDE SEQUENCE [LARGE SCALE GENOMIC DNA]</scope>
    <source>
        <strain evidence="2 3">22II-s11g</strain>
    </source>
</reference>
<evidence type="ECO:0000313" key="2">
    <source>
        <dbReference type="EMBL" id="KGM50662.1"/>
    </source>
</evidence>
<dbReference type="Proteomes" id="UP000030004">
    <property type="component" value="Unassembled WGS sequence"/>
</dbReference>
<keyword evidence="3" id="KW-1185">Reference proteome</keyword>
<name>A0A0A0EN71_9RHOB</name>
<dbReference type="STRING" id="1461694.ATO9_04110"/>
<dbReference type="AlphaFoldDB" id="A0A0A0EN71"/>
<sequence length="68" mass="6906">MEAILGVLGAMAVLAGGVFAFAPTGIGNMTLGVALICAGLGFLATAKIITVLMEIRDRLPEPKTPPKP</sequence>
<proteinExistence type="predicted"/>
<evidence type="ECO:0000256" key="1">
    <source>
        <dbReference type="SAM" id="Phobius"/>
    </source>
</evidence>
<evidence type="ECO:0000313" key="3">
    <source>
        <dbReference type="Proteomes" id="UP000030004"/>
    </source>
</evidence>
<keyword evidence="1" id="KW-0472">Membrane</keyword>
<feature type="transmembrane region" description="Helical" evidence="1">
    <location>
        <begin position="30"/>
        <end position="53"/>
    </location>
</feature>